<proteinExistence type="predicted"/>
<keyword evidence="3" id="KW-1185">Reference proteome</keyword>
<dbReference type="InterPro" id="IPR003959">
    <property type="entry name" value="ATPase_AAA_core"/>
</dbReference>
<sequence>MIQAKSTKNNRQNNTTFGKTSLEDYIIELIKNNIVVIEKDVEKKIYADIKERLKIDFVQQENNFKNSNQLVNDKLIALNRRIGSAEGNLKAELKKLKEEIDAKKNKKTIDIVVKKGNKSIDLGTQHIQFENLLKYVQAKVNVYLVGSAGSGKTTAAKNIAKALDIPFYFTGAIASEFKLTGFINAQGNIVSTEFRKAYESGGLFLFDEIDASYPQAILAFNAALANDFMDFPDKKIERHKDFYCIAAANTYGSGADREYIGRNQLDAASLDRFVFFDWNIDEDLERELANNDDWVNYVQKVRKSAKKLGIRFVISPRASFYGATLLEVGIDRKEVEKNVLWKGLDLATVQQIKNNL</sequence>
<evidence type="ECO:0000259" key="1">
    <source>
        <dbReference type="SMART" id="SM00382"/>
    </source>
</evidence>
<dbReference type="Pfam" id="PF00004">
    <property type="entry name" value="AAA"/>
    <property type="match status" value="1"/>
</dbReference>
<dbReference type="EMBL" id="FOJT01000005">
    <property type="protein sequence ID" value="SFB22432.1"/>
    <property type="molecule type" value="Genomic_DNA"/>
</dbReference>
<dbReference type="AlphaFoldDB" id="A0A1I0ZAL2"/>
<name>A0A1I0ZAL2_9FLAO</name>
<evidence type="ECO:0000313" key="2">
    <source>
        <dbReference type="EMBL" id="SFB22432.1"/>
    </source>
</evidence>
<reference evidence="3" key="1">
    <citation type="submission" date="2016-10" db="EMBL/GenBank/DDBJ databases">
        <authorList>
            <person name="Varghese N."/>
            <person name="Submissions S."/>
        </authorList>
    </citation>
    <scope>NUCLEOTIDE SEQUENCE [LARGE SCALE GENOMIC DNA]</scope>
    <source>
        <strain evidence="3">DSM 21789</strain>
    </source>
</reference>
<organism evidence="2 3">
    <name type="scientific">Flavobacterium swingsii</name>
    <dbReference type="NCBI Taxonomy" id="498292"/>
    <lineage>
        <taxon>Bacteria</taxon>
        <taxon>Pseudomonadati</taxon>
        <taxon>Bacteroidota</taxon>
        <taxon>Flavobacteriia</taxon>
        <taxon>Flavobacteriales</taxon>
        <taxon>Flavobacteriaceae</taxon>
        <taxon>Flavobacterium</taxon>
    </lineage>
</organism>
<dbReference type="GO" id="GO:0005524">
    <property type="term" value="F:ATP binding"/>
    <property type="evidence" value="ECO:0007669"/>
    <property type="project" value="InterPro"/>
</dbReference>
<dbReference type="InterPro" id="IPR003593">
    <property type="entry name" value="AAA+_ATPase"/>
</dbReference>
<dbReference type="InterPro" id="IPR027417">
    <property type="entry name" value="P-loop_NTPase"/>
</dbReference>
<dbReference type="SMART" id="SM00382">
    <property type="entry name" value="AAA"/>
    <property type="match status" value="1"/>
</dbReference>
<dbReference type="Gene3D" id="3.40.50.300">
    <property type="entry name" value="P-loop containing nucleotide triphosphate hydrolases"/>
    <property type="match status" value="1"/>
</dbReference>
<dbReference type="SUPFAM" id="SSF52540">
    <property type="entry name" value="P-loop containing nucleoside triphosphate hydrolases"/>
    <property type="match status" value="2"/>
</dbReference>
<evidence type="ECO:0000313" key="3">
    <source>
        <dbReference type="Proteomes" id="UP000199604"/>
    </source>
</evidence>
<accession>A0A1I0ZAL2</accession>
<dbReference type="RefSeq" id="WP_167357339.1">
    <property type="nucleotide sequence ID" value="NZ_FOJT01000005.1"/>
</dbReference>
<protein>
    <submittedName>
        <fullName evidence="2">ATPase family associated with various cellular activities (AAA)</fullName>
    </submittedName>
</protein>
<gene>
    <name evidence="2" type="ORF">SAMN05660845_2129</name>
</gene>
<dbReference type="CDD" id="cd00009">
    <property type="entry name" value="AAA"/>
    <property type="match status" value="1"/>
</dbReference>
<dbReference type="GO" id="GO:0016887">
    <property type="term" value="F:ATP hydrolysis activity"/>
    <property type="evidence" value="ECO:0007669"/>
    <property type="project" value="InterPro"/>
</dbReference>
<dbReference type="STRING" id="498292.SAMN05660845_2129"/>
<dbReference type="Proteomes" id="UP000199604">
    <property type="component" value="Unassembled WGS sequence"/>
</dbReference>
<feature type="domain" description="AAA+ ATPase" evidence="1">
    <location>
        <begin position="138"/>
        <end position="271"/>
    </location>
</feature>